<sequence>MDAEGEGQGEEAKKWAALRSIGDDNIGHTGSFPINNPRRSNRIDAAARAVAATATCPFTLRFAILGTYAYIYMYMSVYTDGVSRVVEGRRNRCTRQRDADRRAIPFFFSRPLFCSSSSSSTSSGRESLPNSPTMGSRPEHPVYSICTHRGPGIENTIWRAQVYSKAIRTRSHEFTLIRFGIYVVYWIYYFEHDSVLFGTGSVHGLLRGRYPTTQFIIQALFNQQLSK</sequence>
<protein>
    <submittedName>
        <fullName evidence="2">Uncharacterized protein</fullName>
    </submittedName>
</protein>
<evidence type="ECO:0000313" key="3">
    <source>
        <dbReference type="Proteomes" id="UP000078492"/>
    </source>
</evidence>
<reference evidence="2 3" key="1">
    <citation type="submission" date="2015-09" db="EMBL/GenBank/DDBJ databases">
        <title>Trachymyrmex cornetzi WGS genome.</title>
        <authorList>
            <person name="Nygaard S."/>
            <person name="Hu H."/>
            <person name="Boomsma J."/>
            <person name="Zhang G."/>
        </authorList>
    </citation>
    <scope>NUCLEOTIDE SEQUENCE [LARGE SCALE GENOMIC DNA]</scope>
    <source>
        <strain evidence="2">Tcor2-1</strain>
        <tissue evidence="2">Whole body</tissue>
    </source>
</reference>
<evidence type="ECO:0000256" key="1">
    <source>
        <dbReference type="SAM" id="MobiDB-lite"/>
    </source>
</evidence>
<name>A0A195DR92_9HYME</name>
<accession>A0A195DR92</accession>
<dbReference type="AlphaFoldDB" id="A0A195DR92"/>
<dbReference type="Proteomes" id="UP000078492">
    <property type="component" value="Unassembled WGS sequence"/>
</dbReference>
<feature type="compositionally biased region" description="Polar residues" evidence="1">
    <location>
        <begin position="124"/>
        <end position="134"/>
    </location>
</feature>
<keyword evidence="3" id="KW-1185">Reference proteome</keyword>
<feature type="region of interest" description="Disordered" evidence="1">
    <location>
        <begin position="115"/>
        <end position="138"/>
    </location>
</feature>
<organism evidence="2 3">
    <name type="scientific">Trachymyrmex cornetzi</name>
    <dbReference type="NCBI Taxonomy" id="471704"/>
    <lineage>
        <taxon>Eukaryota</taxon>
        <taxon>Metazoa</taxon>
        <taxon>Ecdysozoa</taxon>
        <taxon>Arthropoda</taxon>
        <taxon>Hexapoda</taxon>
        <taxon>Insecta</taxon>
        <taxon>Pterygota</taxon>
        <taxon>Neoptera</taxon>
        <taxon>Endopterygota</taxon>
        <taxon>Hymenoptera</taxon>
        <taxon>Apocrita</taxon>
        <taxon>Aculeata</taxon>
        <taxon>Formicoidea</taxon>
        <taxon>Formicidae</taxon>
        <taxon>Myrmicinae</taxon>
        <taxon>Trachymyrmex</taxon>
    </lineage>
</organism>
<proteinExistence type="predicted"/>
<gene>
    <name evidence="2" type="ORF">ALC57_12410</name>
</gene>
<dbReference type="EMBL" id="KQ980581">
    <property type="protein sequence ID" value="KYN15361.1"/>
    <property type="molecule type" value="Genomic_DNA"/>
</dbReference>
<evidence type="ECO:0000313" key="2">
    <source>
        <dbReference type="EMBL" id="KYN15361.1"/>
    </source>
</evidence>